<dbReference type="EMBL" id="JAUUTY010000006">
    <property type="protein sequence ID" value="KAK1616892.1"/>
    <property type="molecule type" value="Genomic_DNA"/>
</dbReference>
<dbReference type="PANTHER" id="PTHR46929">
    <property type="entry name" value="EXPRESSED PROTEIN"/>
    <property type="match status" value="1"/>
</dbReference>
<dbReference type="GO" id="GO:0046872">
    <property type="term" value="F:metal ion binding"/>
    <property type="evidence" value="ECO:0007669"/>
    <property type="project" value="UniProtKB-KW"/>
</dbReference>
<accession>A0AAD8VR64</accession>
<organism evidence="5 6">
    <name type="scientific">Lolium multiflorum</name>
    <name type="common">Italian ryegrass</name>
    <name type="synonym">Lolium perenne subsp. multiflorum</name>
    <dbReference type="NCBI Taxonomy" id="4521"/>
    <lineage>
        <taxon>Eukaryota</taxon>
        <taxon>Viridiplantae</taxon>
        <taxon>Streptophyta</taxon>
        <taxon>Embryophyta</taxon>
        <taxon>Tracheophyta</taxon>
        <taxon>Spermatophyta</taxon>
        <taxon>Magnoliopsida</taxon>
        <taxon>Liliopsida</taxon>
        <taxon>Poales</taxon>
        <taxon>Poaceae</taxon>
        <taxon>BOP clade</taxon>
        <taxon>Pooideae</taxon>
        <taxon>Poodae</taxon>
        <taxon>Poeae</taxon>
        <taxon>Poeae Chloroplast Group 2 (Poeae type)</taxon>
        <taxon>Loliodinae</taxon>
        <taxon>Loliinae</taxon>
        <taxon>Lolium</taxon>
    </lineage>
</organism>
<feature type="domain" description="DDE Tnp4" evidence="4">
    <location>
        <begin position="55"/>
        <end position="198"/>
    </location>
</feature>
<dbReference type="Pfam" id="PF12776">
    <property type="entry name" value="Myb_DNA-bind_3"/>
    <property type="match status" value="1"/>
</dbReference>
<evidence type="ECO:0000259" key="4">
    <source>
        <dbReference type="Pfam" id="PF13359"/>
    </source>
</evidence>
<dbReference type="Pfam" id="PF13359">
    <property type="entry name" value="DDE_Tnp_4"/>
    <property type="match status" value="1"/>
</dbReference>
<feature type="domain" description="Myb/SANT-like" evidence="3">
    <location>
        <begin position="259"/>
        <end position="353"/>
    </location>
</feature>
<dbReference type="InterPro" id="IPR024752">
    <property type="entry name" value="Myb/SANT-like_dom"/>
</dbReference>
<reference evidence="5" key="1">
    <citation type="submission" date="2023-07" db="EMBL/GenBank/DDBJ databases">
        <title>A chromosome-level genome assembly of Lolium multiflorum.</title>
        <authorList>
            <person name="Chen Y."/>
            <person name="Copetti D."/>
            <person name="Kolliker R."/>
            <person name="Studer B."/>
        </authorList>
    </citation>
    <scope>NUCLEOTIDE SEQUENCE</scope>
    <source>
        <strain evidence="5">02402/16</strain>
        <tissue evidence="5">Leaf</tissue>
    </source>
</reference>
<dbReference type="AlphaFoldDB" id="A0AAD8VR64"/>
<dbReference type="InterPro" id="IPR027806">
    <property type="entry name" value="HARBI1_dom"/>
</dbReference>
<dbReference type="PANTHER" id="PTHR46929:SF15">
    <property type="entry name" value="MYB_SANT-LIKE DOMAIN-CONTAINING PROTEIN"/>
    <property type="match status" value="1"/>
</dbReference>
<sequence>MIGYERSLETTSRHFGNVLTAILSLTGEFIKLPEPTATPPDDYKWKWFPNALGALDGCHIDVFVRVADKGRYRNRKQDITTNMLGVVDWNMKFLYVLPGWEGSASDSKVLKDAMRIDRQDAFVVPEGKYYLVDAGYTNGPGFLSPFRSTRYHLKEWAASILGPQTEKELYNLRHSRARNVVERCFGLLKKKWAILRSCSFFSIEDQEIDAELAATVPEPADDVALIRSVQQSETWTTFRQDLADEMFAEYLASRTYLVWTNEMDTALLSVLVDHHNRGDHAQNGWKPHVYNACIKHVKETCNIVINKDKIVARIKTFDKHYEVINKMLSQSGFGWDWDNNMVSVDSDEVWARYVEANKDAAPYRHKEVKNWQAISTIYSKDHATGAGARTGGECAQVGSSSVPQVVLEDDEETPELPTKKKQRTADAIMSMVGELRMTFEEALNSTAPLPPPPPPPAPKVTPSSEILVELKKIPDLVGNELLIAYGKVTANERTFESLMALPMELRKAWLMTLP</sequence>
<protein>
    <recommendedName>
        <fullName evidence="7">Myb/SANT-like domain-containing protein</fullName>
    </recommendedName>
</protein>
<evidence type="ECO:0000313" key="6">
    <source>
        <dbReference type="Proteomes" id="UP001231189"/>
    </source>
</evidence>
<name>A0AAD8VR64_LOLMU</name>
<evidence type="ECO:0008006" key="7">
    <source>
        <dbReference type="Google" id="ProtNLM"/>
    </source>
</evidence>
<evidence type="ECO:0000256" key="1">
    <source>
        <dbReference type="ARBA" id="ARBA00001968"/>
    </source>
</evidence>
<keyword evidence="2" id="KW-0479">Metal-binding</keyword>
<evidence type="ECO:0000313" key="5">
    <source>
        <dbReference type="EMBL" id="KAK1616892.1"/>
    </source>
</evidence>
<evidence type="ECO:0000259" key="3">
    <source>
        <dbReference type="Pfam" id="PF12776"/>
    </source>
</evidence>
<evidence type="ECO:0000256" key="2">
    <source>
        <dbReference type="ARBA" id="ARBA00022723"/>
    </source>
</evidence>
<comment type="cofactor">
    <cofactor evidence="1">
        <name>a divalent metal cation</name>
        <dbReference type="ChEBI" id="CHEBI:60240"/>
    </cofactor>
</comment>
<dbReference type="Proteomes" id="UP001231189">
    <property type="component" value="Unassembled WGS sequence"/>
</dbReference>
<proteinExistence type="predicted"/>
<gene>
    <name evidence="5" type="ORF">QYE76_022409</name>
</gene>
<keyword evidence="6" id="KW-1185">Reference proteome</keyword>
<comment type="caution">
    <text evidence="5">The sequence shown here is derived from an EMBL/GenBank/DDBJ whole genome shotgun (WGS) entry which is preliminary data.</text>
</comment>